<protein>
    <submittedName>
        <fullName evidence="2">Uncharacterized protein</fullName>
    </submittedName>
</protein>
<keyword evidence="1" id="KW-0472">Membrane</keyword>
<accession>A0A2T0TH67</accession>
<keyword evidence="1" id="KW-0812">Transmembrane</keyword>
<evidence type="ECO:0000313" key="2">
    <source>
        <dbReference type="EMBL" id="PRY44961.1"/>
    </source>
</evidence>
<dbReference type="AlphaFoldDB" id="A0A2T0TH67"/>
<evidence type="ECO:0000256" key="1">
    <source>
        <dbReference type="SAM" id="Phobius"/>
    </source>
</evidence>
<sequence length="51" mass="5957">MPWVRAHRRRVPHSWFRTTRVESHHRSRPGSKAIIGLVIAFAVILLLIAIF</sequence>
<keyword evidence="3" id="KW-1185">Reference proteome</keyword>
<proteinExistence type="predicted"/>
<comment type="caution">
    <text evidence="2">The sequence shown here is derived from an EMBL/GenBank/DDBJ whole genome shotgun (WGS) entry which is preliminary data.</text>
</comment>
<feature type="transmembrane region" description="Helical" evidence="1">
    <location>
        <begin position="33"/>
        <end position="50"/>
    </location>
</feature>
<name>A0A2T0TH67_9PSEU</name>
<gene>
    <name evidence="2" type="ORF">CLV43_102526</name>
</gene>
<dbReference type="RefSeq" id="WP_170155755.1">
    <property type="nucleotide sequence ID" value="NZ_PVTF01000002.1"/>
</dbReference>
<dbReference type="EMBL" id="PVTF01000002">
    <property type="protein sequence ID" value="PRY44961.1"/>
    <property type="molecule type" value="Genomic_DNA"/>
</dbReference>
<dbReference type="Proteomes" id="UP000239494">
    <property type="component" value="Unassembled WGS sequence"/>
</dbReference>
<keyword evidence="1" id="KW-1133">Transmembrane helix</keyword>
<organism evidence="2 3">
    <name type="scientific">Umezawaea tangerina</name>
    <dbReference type="NCBI Taxonomy" id="84725"/>
    <lineage>
        <taxon>Bacteria</taxon>
        <taxon>Bacillati</taxon>
        <taxon>Actinomycetota</taxon>
        <taxon>Actinomycetes</taxon>
        <taxon>Pseudonocardiales</taxon>
        <taxon>Pseudonocardiaceae</taxon>
        <taxon>Umezawaea</taxon>
    </lineage>
</organism>
<evidence type="ECO:0000313" key="3">
    <source>
        <dbReference type="Proteomes" id="UP000239494"/>
    </source>
</evidence>
<reference evidence="2 3" key="1">
    <citation type="submission" date="2018-03" db="EMBL/GenBank/DDBJ databases">
        <title>Genomic Encyclopedia of Archaeal and Bacterial Type Strains, Phase II (KMG-II): from individual species to whole genera.</title>
        <authorList>
            <person name="Goeker M."/>
        </authorList>
    </citation>
    <scope>NUCLEOTIDE SEQUENCE [LARGE SCALE GENOMIC DNA]</scope>
    <source>
        <strain evidence="2 3">DSM 44720</strain>
    </source>
</reference>